<protein>
    <submittedName>
        <fullName evidence="1">Uncharacterized protein</fullName>
    </submittedName>
</protein>
<proteinExistence type="predicted"/>
<gene>
    <name evidence="1" type="ORF">HPB49_002842</name>
</gene>
<evidence type="ECO:0000313" key="1">
    <source>
        <dbReference type="EMBL" id="KAH7948880.1"/>
    </source>
</evidence>
<organism evidence="1 2">
    <name type="scientific">Dermacentor silvarum</name>
    <name type="common">Tick</name>
    <dbReference type="NCBI Taxonomy" id="543639"/>
    <lineage>
        <taxon>Eukaryota</taxon>
        <taxon>Metazoa</taxon>
        <taxon>Ecdysozoa</taxon>
        <taxon>Arthropoda</taxon>
        <taxon>Chelicerata</taxon>
        <taxon>Arachnida</taxon>
        <taxon>Acari</taxon>
        <taxon>Parasitiformes</taxon>
        <taxon>Ixodida</taxon>
        <taxon>Ixodoidea</taxon>
        <taxon>Ixodidae</taxon>
        <taxon>Rhipicephalinae</taxon>
        <taxon>Dermacentor</taxon>
    </lineage>
</organism>
<dbReference type="EMBL" id="CM023474">
    <property type="protein sequence ID" value="KAH7948880.1"/>
    <property type="molecule type" value="Genomic_DNA"/>
</dbReference>
<accession>A0ACB8CPD2</accession>
<evidence type="ECO:0000313" key="2">
    <source>
        <dbReference type="Proteomes" id="UP000821865"/>
    </source>
</evidence>
<sequence>MTAPNAGDSMMPGRTSPAITLANLESATGCFTGSTVMHRVPCTAVEGRTCQIATQLSTYNEILCYAGLEVRLAPGMSGQFCVVKFSGCIPLFGRGIEPQIELIMQQAATILYWLLRKHRCLSTLTLAPPLLHSQVDIVCNALWEGKSLKHLTVLSIERVACRKLSAAISGLRWLEDLELTFEQCPEDVPVGLSDLLRTTTSLAALRISGLRMKGKRVRDFFTALGENTTVRELSLHESAISNSGCQDVFARYLHRSTTLTSLTLEACRPKGHGCLKCVLGGLRRNKTVITLVLREFVFDEENSLLAAILLSENRNLRVFKIKQSWGTFQVGAYSVLDCWLESLIENETLEELHLPFRFGQLENWEEFFDVLPLKKALTNVLIDIDLEDPLIQRVCMALRESEAEDKVTLGSPLPPKSLDLLEYMDYSELHLDGCSLDKNAAPLLNRLLWVEHITTVRICFFRGDLALSSALADYITKTSFLRSLYVEVYSCSYSVAVDITSNWWTIVMESLAANKSIRELGLHKPGNMDDRDLERLADVVRGSRNIRRVMISGDLSAFAQHLSVGIADNYTLLGVTFYDRVYPEVAKHWFAVRDTANRNYDLVTRAALFISGSRDDRYHVAALERVYKHTALLEELAEVLCMDEAEVAVHVRESLKCIEGLHDFLRYAGVVKERLEFHPNEDGRAQLDALNEDCWRVVRRHLMLDDVMNLSE</sequence>
<dbReference type="Proteomes" id="UP000821865">
    <property type="component" value="Chromosome 5"/>
</dbReference>
<keyword evidence="2" id="KW-1185">Reference proteome</keyword>
<reference evidence="1" key="1">
    <citation type="submission" date="2020-05" db="EMBL/GenBank/DDBJ databases">
        <title>Large-scale comparative analyses of tick genomes elucidate their genetic diversity and vector capacities.</title>
        <authorList>
            <person name="Jia N."/>
            <person name="Wang J."/>
            <person name="Shi W."/>
            <person name="Du L."/>
            <person name="Sun Y."/>
            <person name="Zhan W."/>
            <person name="Jiang J."/>
            <person name="Wang Q."/>
            <person name="Zhang B."/>
            <person name="Ji P."/>
            <person name="Sakyi L.B."/>
            <person name="Cui X."/>
            <person name="Yuan T."/>
            <person name="Jiang B."/>
            <person name="Yang W."/>
            <person name="Lam T.T.-Y."/>
            <person name="Chang Q."/>
            <person name="Ding S."/>
            <person name="Wang X."/>
            <person name="Zhu J."/>
            <person name="Ruan X."/>
            <person name="Zhao L."/>
            <person name="Wei J."/>
            <person name="Que T."/>
            <person name="Du C."/>
            <person name="Cheng J."/>
            <person name="Dai P."/>
            <person name="Han X."/>
            <person name="Huang E."/>
            <person name="Gao Y."/>
            <person name="Liu J."/>
            <person name="Shao H."/>
            <person name="Ye R."/>
            <person name="Li L."/>
            <person name="Wei W."/>
            <person name="Wang X."/>
            <person name="Wang C."/>
            <person name="Yang T."/>
            <person name="Huo Q."/>
            <person name="Li W."/>
            <person name="Guo W."/>
            <person name="Chen H."/>
            <person name="Zhou L."/>
            <person name="Ni X."/>
            <person name="Tian J."/>
            <person name="Zhou Y."/>
            <person name="Sheng Y."/>
            <person name="Liu T."/>
            <person name="Pan Y."/>
            <person name="Xia L."/>
            <person name="Li J."/>
            <person name="Zhao F."/>
            <person name="Cao W."/>
        </authorList>
    </citation>
    <scope>NUCLEOTIDE SEQUENCE</scope>
    <source>
        <strain evidence="1">Dsil-2018</strain>
    </source>
</reference>
<comment type="caution">
    <text evidence="1">The sequence shown here is derived from an EMBL/GenBank/DDBJ whole genome shotgun (WGS) entry which is preliminary data.</text>
</comment>
<name>A0ACB8CPD2_DERSI</name>